<dbReference type="EnsemblMetazoa" id="ASIC005249-RA">
    <property type="protein sequence ID" value="ASIC005249-PA"/>
    <property type="gene ID" value="ASIC005249"/>
</dbReference>
<name>A0A084VIY2_ANOSI</name>
<dbReference type="AlphaFoldDB" id="A0A084VIY2"/>
<accession>A0A084VIY2</accession>
<proteinExistence type="predicted"/>
<keyword evidence="4" id="KW-1185">Reference proteome</keyword>
<reference evidence="2 4" key="1">
    <citation type="journal article" date="2014" name="BMC Genomics">
        <title>Genome sequence of Anopheles sinensis provides insight into genetics basis of mosquito competence for malaria parasites.</title>
        <authorList>
            <person name="Zhou D."/>
            <person name="Zhang D."/>
            <person name="Ding G."/>
            <person name="Shi L."/>
            <person name="Hou Q."/>
            <person name="Ye Y."/>
            <person name="Xu Y."/>
            <person name="Zhou H."/>
            <person name="Xiong C."/>
            <person name="Li S."/>
            <person name="Yu J."/>
            <person name="Hong S."/>
            <person name="Yu X."/>
            <person name="Zou P."/>
            <person name="Chen C."/>
            <person name="Chang X."/>
            <person name="Wang W."/>
            <person name="Lv Y."/>
            <person name="Sun Y."/>
            <person name="Ma L."/>
            <person name="Shen B."/>
            <person name="Zhu C."/>
        </authorList>
    </citation>
    <scope>NUCLEOTIDE SEQUENCE [LARGE SCALE GENOMIC DNA]</scope>
</reference>
<reference evidence="3" key="2">
    <citation type="submission" date="2020-05" db="UniProtKB">
        <authorList>
            <consortium name="EnsemblMetazoa"/>
        </authorList>
    </citation>
    <scope>IDENTIFICATION</scope>
</reference>
<evidence type="ECO:0000313" key="2">
    <source>
        <dbReference type="EMBL" id="KFB37926.1"/>
    </source>
</evidence>
<evidence type="ECO:0000313" key="3">
    <source>
        <dbReference type="EnsemblMetazoa" id="ASIC005249-PA"/>
    </source>
</evidence>
<feature type="region of interest" description="Disordered" evidence="1">
    <location>
        <begin position="1"/>
        <end position="30"/>
    </location>
</feature>
<dbReference type="Proteomes" id="UP000030765">
    <property type="component" value="Unassembled WGS sequence"/>
</dbReference>
<evidence type="ECO:0000256" key="1">
    <source>
        <dbReference type="SAM" id="MobiDB-lite"/>
    </source>
</evidence>
<dbReference type="EMBL" id="ATLV01013414">
    <property type="status" value="NOT_ANNOTATED_CDS"/>
    <property type="molecule type" value="Genomic_DNA"/>
</dbReference>
<dbReference type="VEuPathDB" id="VectorBase:ASIC005249"/>
<evidence type="ECO:0000313" key="4">
    <source>
        <dbReference type="Proteomes" id="UP000030765"/>
    </source>
</evidence>
<dbReference type="EMBL" id="KE524855">
    <property type="protein sequence ID" value="KFB37926.1"/>
    <property type="molecule type" value="Genomic_DNA"/>
</dbReference>
<organism evidence="2">
    <name type="scientific">Anopheles sinensis</name>
    <name type="common">Mosquito</name>
    <dbReference type="NCBI Taxonomy" id="74873"/>
    <lineage>
        <taxon>Eukaryota</taxon>
        <taxon>Metazoa</taxon>
        <taxon>Ecdysozoa</taxon>
        <taxon>Arthropoda</taxon>
        <taxon>Hexapoda</taxon>
        <taxon>Insecta</taxon>
        <taxon>Pterygota</taxon>
        <taxon>Neoptera</taxon>
        <taxon>Endopterygota</taxon>
        <taxon>Diptera</taxon>
        <taxon>Nematocera</taxon>
        <taxon>Culicoidea</taxon>
        <taxon>Culicidae</taxon>
        <taxon>Anophelinae</taxon>
        <taxon>Anopheles</taxon>
    </lineage>
</organism>
<gene>
    <name evidence="2" type="ORF">ZHAS_00005249</name>
</gene>
<sequence length="75" mass="8672">MAGPSGGPDGSSYDRPTNRRPAFDHQRRGLRAPTTQRFCYVVLRLGQSRFTNRRITREFGFVMDVLICRTWLEPV</sequence>
<protein>
    <submittedName>
        <fullName evidence="2 3">Uncharacterized protein</fullName>
    </submittedName>
</protein>